<feature type="transmembrane region" description="Helical" evidence="11">
    <location>
        <begin position="105"/>
        <end position="125"/>
    </location>
</feature>
<evidence type="ECO:0000256" key="4">
    <source>
        <dbReference type="ARBA" id="ARBA00022692"/>
    </source>
</evidence>
<evidence type="ECO:0000256" key="3">
    <source>
        <dbReference type="ARBA" id="ARBA00022448"/>
    </source>
</evidence>
<evidence type="ECO:0000256" key="11">
    <source>
        <dbReference type="SAM" id="Phobius"/>
    </source>
</evidence>
<dbReference type="KEGG" id="bnn:FOA43_004122"/>
<evidence type="ECO:0000313" key="12">
    <source>
        <dbReference type="EMBL" id="QPG76728.1"/>
    </source>
</evidence>
<keyword evidence="8 9" id="KW-0472">Membrane</keyword>
<feature type="transmembrane region" description="Helical" evidence="11">
    <location>
        <begin position="195"/>
        <end position="218"/>
    </location>
</feature>
<evidence type="ECO:0000256" key="1">
    <source>
        <dbReference type="ARBA" id="ARBA00004225"/>
    </source>
</evidence>
<dbReference type="InterPro" id="IPR050567">
    <property type="entry name" value="Mitochondrial_Carrier"/>
</dbReference>
<name>A0A875S702_EENNA</name>
<dbReference type="GO" id="GO:0006839">
    <property type="term" value="P:mitochondrial transport"/>
    <property type="evidence" value="ECO:0007669"/>
    <property type="project" value="TreeGrafter"/>
</dbReference>
<evidence type="ECO:0000256" key="5">
    <source>
        <dbReference type="ARBA" id="ARBA00022737"/>
    </source>
</evidence>
<dbReference type="Gene3D" id="1.50.40.10">
    <property type="entry name" value="Mitochondrial carrier domain"/>
    <property type="match status" value="1"/>
</dbReference>
<feature type="repeat" description="Solcar" evidence="9">
    <location>
        <begin position="9"/>
        <end position="91"/>
    </location>
</feature>
<keyword evidence="4 9" id="KW-0812">Transmembrane</keyword>
<keyword evidence="7" id="KW-0496">Mitochondrion</keyword>
<dbReference type="EMBL" id="CP064815">
    <property type="protein sequence ID" value="QPG76728.1"/>
    <property type="molecule type" value="Genomic_DNA"/>
</dbReference>
<dbReference type="RefSeq" id="XP_038780293.1">
    <property type="nucleotide sequence ID" value="XM_038924365.1"/>
</dbReference>
<evidence type="ECO:0000256" key="6">
    <source>
        <dbReference type="ARBA" id="ARBA00022989"/>
    </source>
</evidence>
<dbReference type="GO" id="GO:0031966">
    <property type="term" value="C:mitochondrial membrane"/>
    <property type="evidence" value="ECO:0007669"/>
    <property type="project" value="UniProtKB-SubCell"/>
</dbReference>
<dbReference type="GeneID" id="62197522"/>
<feature type="repeat" description="Solcar" evidence="9">
    <location>
        <begin position="195"/>
        <end position="278"/>
    </location>
</feature>
<keyword evidence="3 10" id="KW-0813">Transport</keyword>
<dbReference type="InterPro" id="IPR018108">
    <property type="entry name" value="MCP_transmembrane"/>
</dbReference>
<dbReference type="PANTHER" id="PTHR45624">
    <property type="entry name" value="MITOCHONDRIAL BASIC AMINO ACIDS TRANSPORTER-RELATED"/>
    <property type="match status" value="1"/>
</dbReference>
<comment type="subcellular location">
    <subcellularLocation>
        <location evidence="1">Mitochondrion membrane</location>
        <topology evidence="1">Multi-pass membrane protein</topology>
    </subcellularLocation>
</comment>
<keyword evidence="5" id="KW-0677">Repeat</keyword>
<dbReference type="Proteomes" id="UP000662931">
    <property type="component" value="Chromosome 4"/>
</dbReference>
<dbReference type="Pfam" id="PF00153">
    <property type="entry name" value="Mito_carr"/>
    <property type="match status" value="3"/>
</dbReference>
<organism evidence="12 13">
    <name type="scientific">Eeniella nana</name>
    <name type="common">Yeast</name>
    <name type="synonym">Brettanomyces nanus</name>
    <dbReference type="NCBI Taxonomy" id="13502"/>
    <lineage>
        <taxon>Eukaryota</taxon>
        <taxon>Fungi</taxon>
        <taxon>Dikarya</taxon>
        <taxon>Ascomycota</taxon>
        <taxon>Saccharomycotina</taxon>
        <taxon>Pichiomycetes</taxon>
        <taxon>Pichiales</taxon>
        <taxon>Pichiaceae</taxon>
        <taxon>Brettanomyces</taxon>
    </lineage>
</organism>
<protein>
    <submittedName>
        <fullName evidence="12">Uncharacterized protein</fullName>
    </submittedName>
</protein>
<sequence length="283" mass="30089">MEEVDSILVDNVKSFTAGGFGGICAVLTGHPFDLTKVLLQTNQYKSSMEAISSTLKSHGPLGFYKGVTSPLLGVTPMFAVSFWGYDLGKRLVGSARKGPKDAPLTIGQISAAGFFSAIPTTLIAAPFERVKVVMQVTKENVSFLDTVKKLYKEGGLRSIFKGSAATLARDGPGSAVYFATYEFLKNRWSGKDSNLSIGAITLAGGFAGVAMWTTIFPVDTVKSMQQSSTLKSTMLQTAKRVYTAKGVPGFFPGIGPALARSFPANAATFLGVELARKALDSWL</sequence>
<dbReference type="GO" id="GO:0015227">
    <property type="term" value="F:O-acyl-L-carnitine transmembrane transporter activity"/>
    <property type="evidence" value="ECO:0007669"/>
    <property type="project" value="TreeGrafter"/>
</dbReference>
<comment type="similarity">
    <text evidence="2 10">Belongs to the mitochondrial carrier (TC 2.A.29) family.</text>
</comment>
<evidence type="ECO:0000256" key="2">
    <source>
        <dbReference type="ARBA" id="ARBA00006375"/>
    </source>
</evidence>
<evidence type="ECO:0000256" key="7">
    <source>
        <dbReference type="ARBA" id="ARBA00023128"/>
    </source>
</evidence>
<reference evidence="12" key="1">
    <citation type="submission" date="2020-10" db="EMBL/GenBank/DDBJ databases">
        <authorList>
            <person name="Roach M.J.R."/>
        </authorList>
    </citation>
    <scope>NUCLEOTIDE SEQUENCE</scope>
    <source>
        <strain evidence="12">CBS 1945</strain>
    </source>
</reference>
<evidence type="ECO:0000256" key="8">
    <source>
        <dbReference type="ARBA" id="ARBA00023136"/>
    </source>
</evidence>
<keyword evidence="6 11" id="KW-1133">Transmembrane helix</keyword>
<dbReference type="InterPro" id="IPR023395">
    <property type="entry name" value="MCP_dom_sf"/>
</dbReference>
<gene>
    <name evidence="12" type="ORF">FOA43_004122</name>
</gene>
<keyword evidence="13" id="KW-1185">Reference proteome</keyword>
<dbReference type="PANTHER" id="PTHR45624:SF4">
    <property type="entry name" value="CONGESTED-LIKE TRACHEA PROTEIN-RELATED"/>
    <property type="match status" value="1"/>
</dbReference>
<dbReference type="OrthoDB" id="14252at2759"/>
<evidence type="ECO:0000256" key="10">
    <source>
        <dbReference type="RuleBase" id="RU000488"/>
    </source>
</evidence>
<proteinExistence type="inferred from homology"/>
<evidence type="ECO:0000313" key="13">
    <source>
        <dbReference type="Proteomes" id="UP000662931"/>
    </source>
</evidence>
<accession>A0A875S702</accession>
<evidence type="ECO:0000256" key="9">
    <source>
        <dbReference type="PROSITE-ProRule" id="PRU00282"/>
    </source>
</evidence>
<dbReference type="AlphaFoldDB" id="A0A875S702"/>
<dbReference type="SUPFAM" id="SSF103506">
    <property type="entry name" value="Mitochondrial carrier"/>
    <property type="match status" value="1"/>
</dbReference>
<dbReference type="PROSITE" id="PS50920">
    <property type="entry name" value="SOLCAR"/>
    <property type="match status" value="3"/>
</dbReference>
<feature type="transmembrane region" description="Helical" evidence="11">
    <location>
        <begin position="63"/>
        <end position="85"/>
    </location>
</feature>
<dbReference type="GO" id="GO:1902603">
    <property type="term" value="P:carnitine transmembrane transport"/>
    <property type="evidence" value="ECO:0007669"/>
    <property type="project" value="TreeGrafter"/>
</dbReference>
<feature type="repeat" description="Solcar" evidence="9">
    <location>
        <begin position="104"/>
        <end position="187"/>
    </location>
</feature>